<dbReference type="KEGG" id="tpf:TPHA_0I00770"/>
<sequence>MYEEALEDKTVSPICKRLSIYMSISIANLSANRPSTVDGGSHEKQIKVYAAPELTERSNWVAGGNCPEGCADACIFVSFSVVLRLFSRFFRQRPAAPRVGKGGGGGVNDANARGSRSRRAVSRSFRVPCCLAQRHRTVLFREETAFWKSFPSQDEPQDEPQDEDADGAEHREAQRDRWRR</sequence>
<evidence type="ECO:0000313" key="3">
    <source>
        <dbReference type="Proteomes" id="UP000005666"/>
    </source>
</evidence>
<gene>
    <name evidence="2" type="primary">TPHA0I00770</name>
    <name evidence="2" type="ordered locus">TPHA_0I00770</name>
</gene>
<protein>
    <submittedName>
        <fullName evidence="2">Uncharacterized protein</fullName>
    </submittedName>
</protein>
<dbReference type="AlphaFoldDB" id="G8BXF5"/>
<dbReference type="GeneID" id="11532852"/>
<name>G8BXF5_TETPH</name>
<evidence type="ECO:0000256" key="1">
    <source>
        <dbReference type="SAM" id="MobiDB-lite"/>
    </source>
</evidence>
<dbReference type="HOGENOM" id="CLU_1497214_0_0_1"/>
<dbReference type="RefSeq" id="XP_003687017.1">
    <property type="nucleotide sequence ID" value="XM_003686969.1"/>
</dbReference>
<proteinExistence type="predicted"/>
<reference evidence="2 3" key="1">
    <citation type="journal article" date="2011" name="Proc. Natl. Acad. Sci. U.S.A.">
        <title>Evolutionary erosion of yeast sex chromosomes by mating-type switching accidents.</title>
        <authorList>
            <person name="Gordon J.L."/>
            <person name="Armisen D."/>
            <person name="Proux-Wera E."/>
            <person name="Oheigeartaigh S.S."/>
            <person name="Byrne K.P."/>
            <person name="Wolfe K.H."/>
        </authorList>
    </citation>
    <scope>NUCLEOTIDE SEQUENCE [LARGE SCALE GENOMIC DNA]</scope>
    <source>
        <strain evidence="3">ATCC 24235 / CBS 4417 / NBRC 1672 / NRRL Y-8282 / UCD 70-5</strain>
    </source>
</reference>
<organism evidence="2 3">
    <name type="scientific">Tetrapisispora phaffii (strain ATCC 24235 / CBS 4417 / NBRC 1672 / NRRL Y-8282 / UCD 70-5)</name>
    <name type="common">Yeast</name>
    <name type="synonym">Fabospora phaffii</name>
    <dbReference type="NCBI Taxonomy" id="1071381"/>
    <lineage>
        <taxon>Eukaryota</taxon>
        <taxon>Fungi</taxon>
        <taxon>Dikarya</taxon>
        <taxon>Ascomycota</taxon>
        <taxon>Saccharomycotina</taxon>
        <taxon>Saccharomycetes</taxon>
        <taxon>Saccharomycetales</taxon>
        <taxon>Saccharomycetaceae</taxon>
        <taxon>Tetrapisispora</taxon>
    </lineage>
</organism>
<feature type="compositionally biased region" description="Acidic residues" evidence="1">
    <location>
        <begin position="155"/>
        <end position="166"/>
    </location>
</feature>
<feature type="region of interest" description="Disordered" evidence="1">
    <location>
        <begin position="149"/>
        <end position="180"/>
    </location>
</feature>
<accession>G8BXF5</accession>
<feature type="compositionally biased region" description="Basic and acidic residues" evidence="1">
    <location>
        <begin position="167"/>
        <end position="180"/>
    </location>
</feature>
<feature type="region of interest" description="Disordered" evidence="1">
    <location>
        <begin position="97"/>
        <end position="119"/>
    </location>
</feature>
<keyword evidence="3" id="KW-1185">Reference proteome</keyword>
<dbReference type="Proteomes" id="UP000005666">
    <property type="component" value="Chromosome 9"/>
</dbReference>
<dbReference type="EMBL" id="HE612864">
    <property type="protein sequence ID" value="CCE64583.1"/>
    <property type="molecule type" value="Genomic_DNA"/>
</dbReference>
<evidence type="ECO:0000313" key="2">
    <source>
        <dbReference type="EMBL" id="CCE64583.1"/>
    </source>
</evidence>